<dbReference type="Gene3D" id="1.10.8.60">
    <property type="match status" value="1"/>
</dbReference>
<dbReference type="FunFam" id="1.10.8.60:FF:000009">
    <property type="entry name" value="26S protease regulatory subunit 6A"/>
    <property type="match status" value="1"/>
</dbReference>
<evidence type="ECO:0000256" key="5">
    <source>
        <dbReference type="ARBA" id="ARBA00022741"/>
    </source>
</evidence>
<evidence type="ECO:0000259" key="12">
    <source>
        <dbReference type="SMART" id="SM00382"/>
    </source>
</evidence>
<dbReference type="SMART" id="SM00382">
    <property type="entry name" value="AAA"/>
    <property type="match status" value="1"/>
</dbReference>
<evidence type="ECO:0000256" key="9">
    <source>
        <dbReference type="ARBA" id="ARBA00024661"/>
    </source>
</evidence>
<dbReference type="InterPro" id="IPR003593">
    <property type="entry name" value="AAA+_ATPase"/>
</dbReference>
<dbReference type="PROSITE" id="PS00674">
    <property type="entry name" value="AAA"/>
    <property type="match status" value="1"/>
</dbReference>
<dbReference type="InterPro" id="IPR041569">
    <property type="entry name" value="AAA_lid_3"/>
</dbReference>
<keyword evidence="14" id="KW-1185">Reference proteome</keyword>
<evidence type="ECO:0000256" key="10">
    <source>
        <dbReference type="ARBA" id="ARBA00069320"/>
    </source>
</evidence>
<keyword evidence="6" id="KW-0067">ATP-binding</keyword>
<dbReference type="Pfam" id="PF16450">
    <property type="entry name" value="Prot_ATP_ID_OB_C"/>
    <property type="match status" value="1"/>
</dbReference>
<dbReference type="InterPro" id="IPR050221">
    <property type="entry name" value="26S_Proteasome_ATPase"/>
</dbReference>
<comment type="similarity">
    <text evidence="3">Belongs to the AAA ATPase family.</text>
</comment>
<dbReference type="OrthoDB" id="2527403at2759"/>
<dbReference type="InterPro" id="IPR003959">
    <property type="entry name" value="ATPase_AAA_core"/>
</dbReference>
<comment type="subcellular location">
    <subcellularLocation>
        <location evidence="2">Cytoplasm</location>
    </subcellularLocation>
    <subcellularLocation>
        <location evidence="1">Nucleus</location>
    </subcellularLocation>
</comment>
<dbReference type="Gene3D" id="2.40.50.140">
    <property type="entry name" value="Nucleic acid-binding proteins"/>
    <property type="match status" value="1"/>
</dbReference>
<evidence type="ECO:0000256" key="7">
    <source>
        <dbReference type="ARBA" id="ARBA00022942"/>
    </source>
</evidence>
<proteinExistence type="inferred from homology"/>
<sequence length="989" mass="109537">MSTLEELDDLDRRDKDDKKRGGDDKDKDKKKASEGDAEMKEAEEEEDDILDEEILGLSTQDIQTRKRLLENDSRIMKSELSRLSHEKATMNEKIKDNNDKIANNRQLPYLVGNVVELLDLDPTAESSEEGANIDLDATRVGKSAVIKTSTRQTIFLPLIGLVDSDKLKPGDLIGVNKDSYLILDTLPAEYDSRVKAMEVDEKPTEQYTDVGGLDKQIEELVEAIVWPMKEAERFKKIGIKAPKGALMYGPPGTGKTLLARACAAQTDATFLKLAGPQLVQMFIGDGAKLVRDCFALAKEKAPAIIFIDELDAVGTKRFDSEKSGDREVQRTMLELLNQLDGFASDDRIKVLAATNRVDVLDPALLRSGRLDRKIEFPLPNEEARAQILKIHSRKMKVDGGVNWGELARSTDEFGGAMLKAVCVEAGMIALRSGKNKIGHEHYVDAIAEVQAKKKDVSSHSTLDHYVYNKWHETELERWLADNNVPYPTPADRKDLEALVEKNWNDYVAEPYKSWDTAQLSSFLQAKGQEASTNAEQAKDNLVSQVKDNWYESEEKAHSAWVSVKDWILDTWTESQLKAFCDKHNIPVPQPRTRDTLLQKARSNYETAAKKLGETAAYPGDWLYQSWTESELKEWLDTHGFPAPQPSTRDKLIAAVRRNSRLASLKAQEEASRAQNQAQATYSQLTDMVIDAWGESQLKEFCDKNSIPVPQGTKLNELRALVRKHRAEILGDTVASSASSAFGAATSNVGDQYAKASDSATTTAQDTFDRAINTWSESRLKAYLDARGVPVPHASNIDQLRALVRKHSHKAATGWSAWTFDDFSYENLKGYLASHGDAAAKSVAQKKDATRDELVSAAQSAYSSASSAGGNNYASATNYIATATESAKQTLFDSWSETELKAYLDSYGIPVPQGSKLEELKAQARKQATYFKYGTSSPGETVFAKLGETAKEGWNWVAQQLNLGGEAAKQKAAEADAAAKAKAQELREEL</sequence>
<feature type="compositionally biased region" description="Basic and acidic residues" evidence="11">
    <location>
        <begin position="10"/>
        <end position="40"/>
    </location>
</feature>
<dbReference type="PANTHER" id="PTHR23073">
    <property type="entry name" value="26S PROTEASOME REGULATORY SUBUNIT"/>
    <property type="match status" value="1"/>
</dbReference>
<dbReference type="InterPro" id="IPR032501">
    <property type="entry name" value="Prot_ATP_ID_OB_2nd"/>
</dbReference>
<feature type="domain" description="AAA+ ATPase" evidence="12">
    <location>
        <begin position="241"/>
        <end position="380"/>
    </location>
</feature>
<dbReference type="Pfam" id="PF17862">
    <property type="entry name" value="AAA_lid_3"/>
    <property type="match status" value="1"/>
</dbReference>
<comment type="function">
    <text evidence="9">The 26S proteasome is involved in the ATP-dependent degradation of ubiquitinated proteins. The regulatory (or ATPase) complex confers ATP dependency and substrate specificity to the 26S complex.</text>
</comment>
<reference evidence="13" key="1">
    <citation type="journal article" date="2021" name="Nat. Commun.">
        <title>Genetic determinants of endophytism in the Arabidopsis root mycobiome.</title>
        <authorList>
            <person name="Mesny F."/>
            <person name="Miyauchi S."/>
            <person name="Thiergart T."/>
            <person name="Pickel B."/>
            <person name="Atanasova L."/>
            <person name="Karlsson M."/>
            <person name="Huettel B."/>
            <person name="Barry K.W."/>
            <person name="Haridas S."/>
            <person name="Chen C."/>
            <person name="Bauer D."/>
            <person name="Andreopoulos W."/>
            <person name="Pangilinan J."/>
            <person name="LaButti K."/>
            <person name="Riley R."/>
            <person name="Lipzen A."/>
            <person name="Clum A."/>
            <person name="Drula E."/>
            <person name="Henrissat B."/>
            <person name="Kohler A."/>
            <person name="Grigoriev I.V."/>
            <person name="Martin F.M."/>
            <person name="Hacquard S."/>
        </authorList>
    </citation>
    <scope>NUCLEOTIDE SEQUENCE</scope>
    <source>
        <strain evidence="13">MPI-CAGE-CH-0235</strain>
    </source>
</reference>
<feature type="compositionally biased region" description="Acidic residues" evidence="11">
    <location>
        <begin position="41"/>
        <end position="54"/>
    </location>
</feature>
<evidence type="ECO:0000256" key="8">
    <source>
        <dbReference type="ARBA" id="ARBA00023242"/>
    </source>
</evidence>
<dbReference type="AlphaFoldDB" id="A0A8K0WNY8"/>
<keyword evidence="7" id="KW-0647">Proteasome</keyword>
<dbReference type="InterPro" id="IPR012340">
    <property type="entry name" value="NA-bd_OB-fold"/>
</dbReference>
<protein>
    <recommendedName>
        <fullName evidence="10">26S proteasome regulatory subunit 6A</fullName>
    </recommendedName>
</protein>
<dbReference type="GO" id="GO:0008540">
    <property type="term" value="C:proteasome regulatory particle, base subcomplex"/>
    <property type="evidence" value="ECO:0007669"/>
    <property type="project" value="UniProtKB-ARBA"/>
</dbReference>
<evidence type="ECO:0000256" key="4">
    <source>
        <dbReference type="ARBA" id="ARBA00022490"/>
    </source>
</evidence>
<feature type="region of interest" description="Disordered" evidence="11">
    <location>
        <begin position="1"/>
        <end position="55"/>
    </location>
</feature>
<name>A0A8K0WNY8_9HYPO</name>
<dbReference type="SUPFAM" id="SSF52540">
    <property type="entry name" value="P-loop containing nucleoside triphosphate hydrolases"/>
    <property type="match status" value="1"/>
</dbReference>
<evidence type="ECO:0000256" key="6">
    <source>
        <dbReference type="ARBA" id="ARBA00022840"/>
    </source>
</evidence>
<evidence type="ECO:0000313" key="13">
    <source>
        <dbReference type="EMBL" id="KAH7310401.1"/>
    </source>
</evidence>
<dbReference type="Proteomes" id="UP000813444">
    <property type="component" value="Unassembled WGS sequence"/>
</dbReference>
<evidence type="ECO:0000256" key="1">
    <source>
        <dbReference type="ARBA" id="ARBA00004123"/>
    </source>
</evidence>
<gene>
    <name evidence="13" type="ORF">B0I35DRAFT_452885</name>
</gene>
<accession>A0A8K0WNY8</accession>
<evidence type="ECO:0000313" key="14">
    <source>
        <dbReference type="Proteomes" id="UP000813444"/>
    </source>
</evidence>
<dbReference type="Pfam" id="PF10281">
    <property type="entry name" value="Ish1"/>
    <property type="match status" value="6"/>
</dbReference>
<evidence type="ECO:0000256" key="3">
    <source>
        <dbReference type="ARBA" id="ARBA00006914"/>
    </source>
</evidence>
<evidence type="ECO:0000256" key="2">
    <source>
        <dbReference type="ARBA" id="ARBA00004496"/>
    </source>
</evidence>
<dbReference type="GO" id="GO:0005524">
    <property type="term" value="F:ATP binding"/>
    <property type="evidence" value="ECO:0007669"/>
    <property type="project" value="UniProtKB-KW"/>
</dbReference>
<dbReference type="InterPro" id="IPR027417">
    <property type="entry name" value="P-loop_NTPase"/>
</dbReference>
<organism evidence="13 14">
    <name type="scientific">Stachybotrys elegans</name>
    <dbReference type="NCBI Taxonomy" id="80388"/>
    <lineage>
        <taxon>Eukaryota</taxon>
        <taxon>Fungi</taxon>
        <taxon>Dikarya</taxon>
        <taxon>Ascomycota</taxon>
        <taxon>Pezizomycotina</taxon>
        <taxon>Sordariomycetes</taxon>
        <taxon>Hypocreomycetidae</taxon>
        <taxon>Hypocreales</taxon>
        <taxon>Stachybotryaceae</taxon>
        <taxon>Stachybotrys</taxon>
    </lineage>
</organism>
<dbReference type="Gene3D" id="3.40.50.300">
    <property type="entry name" value="P-loop containing nucleotide triphosphate hydrolases"/>
    <property type="match status" value="1"/>
</dbReference>
<dbReference type="InterPro" id="IPR003960">
    <property type="entry name" value="ATPase_AAA_CS"/>
</dbReference>
<dbReference type="GO" id="GO:0016887">
    <property type="term" value="F:ATP hydrolysis activity"/>
    <property type="evidence" value="ECO:0007669"/>
    <property type="project" value="InterPro"/>
</dbReference>
<dbReference type="GO" id="GO:0005634">
    <property type="term" value="C:nucleus"/>
    <property type="evidence" value="ECO:0007669"/>
    <property type="project" value="UniProtKB-SubCell"/>
</dbReference>
<dbReference type="InterPro" id="IPR018803">
    <property type="entry name" value="Ish1/Msc1-like"/>
</dbReference>
<comment type="caution">
    <text evidence="13">The sequence shown here is derived from an EMBL/GenBank/DDBJ whole genome shotgun (WGS) entry which is preliminary data.</text>
</comment>
<dbReference type="FunFam" id="2.40.50.140:FF:000076">
    <property type="entry name" value="26S protease regulatory subunit 6A"/>
    <property type="match status" value="1"/>
</dbReference>
<keyword evidence="5" id="KW-0547">Nucleotide-binding</keyword>
<dbReference type="FunFam" id="3.40.50.300:FF:000037">
    <property type="entry name" value="26S protease regulatory subunit 6A"/>
    <property type="match status" value="1"/>
</dbReference>
<keyword evidence="4" id="KW-0963">Cytoplasm</keyword>
<evidence type="ECO:0000256" key="11">
    <source>
        <dbReference type="SAM" id="MobiDB-lite"/>
    </source>
</evidence>
<keyword evidence="8" id="KW-0539">Nucleus</keyword>
<dbReference type="Pfam" id="PF00004">
    <property type="entry name" value="AAA"/>
    <property type="match status" value="1"/>
</dbReference>
<dbReference type="GO" id="GO:0005737">
    <property type="term" value="C:cytoplasm"/>
    <property type="evidence" value="ECO:0007669"/>
    <property type="project" value="UniProtKB-SubCell"/>
</dbReference>
<dbReference type="EMBL" id="JAGPNK010000012">
    <property type="protein sequence ID" value="KAH7310401.1"/>
    <property type="molecule type" value="Genomic_DNA"/>
</dbReference>